<organism evidence="1 2">
    <name type="scientific">Mya arenaria</name>
    <name type="common">Soft-shell clam</name>
    <dbReference type="NCBI Taxonomy" id="6604"/>
    <lineage>
        <taxon>Eukaryota</taxon>
        <taxon>Metazoa</taxon>
        <taxon>Spiralia</taxon>
        <taxon>Lophotrochozoa</taxon>
        <taxon>Mollusca</taxon>
        <taxon>Bivalvia</taxon>
        <taxon>Autobranchia</taxon>
        <taxon>Heteroconchia</taxon>
        <taxon>Euheterodonta</taxon>
        <taxon>Imparidentia</taxon>
        <taxon>Neoheterodontei</taxon>
        <taxon>Myida</taxon>
        <taxon>Myoidea</taxon>
        <taxon>Myidae</taxon>
        <taxon>Mya</taxon>
    </lineage>
</organism>
<dbReference type="EMBL" id="CP111024">
    <property type="protein sequence ID" value="WAR24346.1"/>
    <property type="molecule type" value="Genomic_DNA"/>
</dbReference>
<keyword evidence="2" id="KW-1185">Reference proteome</keyword>
<reference evidence="1" key="1">
    <citation type="submission" date="2022-11" db="EMBL/GenBank/DDBJ databases">
        <title>Centuries of genome instability and evolution in soft-shell clam transmissible cancer (bioRxiv).</title>
        <authorList>
            <person name="Hart S.F.M."/>
            <person name="Yonemitsu M.A."/>
            <person name="Giersch R.M."/>
            <person name="Beal B.F."/>
            <person name="Arriagada G."/>
            <person name="Davis B.W."/>
            <person name="Ostrander E.A."/>
            <person name="Goff S.P."/>
            <person name="Metzger M.J."/>
        </authorList>
    </citation>
    <scope>NUCLEOTIDE SEQUENCE</scope>
    <source>
        <strain evidence="1">MELC-2E11</strain>
        <tissue evidence="1">Siphon/mantle</tissue>
    </source>
</reference>
<evidence type="ECO:0000313" key="2">
    <source>
        <dbReference type="Proteomes" id="UP001164746"/>
    </source>
</evidence>
<proteinExistence type="predicted"/>
<evidence type="ECO:0000313" key="1">
    <source>
        <dbReference type="EMBL" id="WAR24346.1"/>
    </source>
</evidence>
<accession>A0ABY7FU11</accession>
<gene>
    <name evidence="1" type="ORF">MAR_038015</name>
</gene>
<name>A0ABY7FU11_MYAAR</name>
<dbReference type="Proteomes" id="UP001164746">
    <property type="component" value="Chromosome 13"/>
</dbReference>
<protein>
    <submittedName>
        <fullName evidence="1">Uncharacterized protein</fullName>
    </submittedName>
</protein>
<sequence>MASGRAIRSNSKTTGLNAGVESFQSTDKLIPTYDYVEHYLHTIIEIRARIKDKPVINEGCTRSKDERMNELYNSIDWFVDKIIENNQTMS</sequence>